<dbReference type="AlphaFoldDB" id="A0A1M5DCX9"/>
<feature type="non-terminal residue" evidence="2">
    <location>
        <position position="725"/>
    </location>
</feature>
<name>A0A1M5DCX9_9CLOT</name>
<dbReference type="Pfam" id="PF07581">
    <property type="entry name" value="Glug"/>
    <property type="match status" value="2"/>
</dbReference>
<gene>
    <name evidence="2" type="ORF">SAMN02745158_04502</name>
</gene>
<evidence type="ECO:0000313" key="2">
    <source>
        <dbReference type="EMBL" id="SHF64859.1"/>
    </source>
</evidence>
<feature type="non-terminal residue" evidence="2">
    <location>
        <position position="1"/>
    </location>
</feature>
<feature type="domain" description="GLUG" evidence="1">
    <location>
        <begin position="453"/>
        <end position="479"/>
    </location>
</feature>
<keyword evidence="3" id="KW-1185">Reference proteome</keyword>
<protein>
    <submittedName>
        <fullName evidence="2">The GLUG motif-containing protein</fullName>
    </submittedName>
</protein>
<dbReference type="Gene3D" id="2.160.20.110">
    <property type="match status" value="2"/>
</dbReference>
<dbReference type="InterPro" id="IPR011493">
    <property type="entry name" value="GLUG"/>
</dbReference>
<feature type="domain" description="GLUG" evidence="1">
    <location>
        <begin position="638"/>
        <end position="662"/>
    </location>
</feature>
<evidence type="ECO:0000313" key="3">
    <source>
        <dbReference type="Proteomes" id="UP000184245"/>
    </source>
</evidence>
<reference evidence="2 3" key="1">
    <citation type="submission" date="2016-11" db="EMBL/GenBank/DDBJ databases">
        <authorList>
            <person name="Jaros S."/>
            <person name="Januszkiewicz K."/>
            <person name="Wedrychowicz H."/>
        </authorList>
    </citation>
    <scope>NUCLEOTIDE SEQUENCE [LARGE SCALE GENOMIC DNA]</scope>
    <source>
        <strain evidence="2 3">DSM 17459</strain>
    </source>
</reference>
<dbReference type="EMBL" id="FQVI01000069">
    <property type="protein sequence ID" value="SHF64859.1"/>
    <property type="molecule type" value="Genomic_DNA"/>
</dbReference>
<evidence type="ECO:0000259" key="1">
    <source>
        <dbReference type="Pfam" id="PF07581"/>
    </source>
</evidence>
<dbReference type="Proteomes" id="UP000184245">
    <property type="component" value="Unassembled WGS sequence"/>
</dbReference>
<organism evidence="2 3">
    <name type="scientific">Lactonifactor longoviformis DSM 17459</name>
    <dbReference type="NCBI Taxonomy" id="1122155"/>
    <lineage>
        <taxon>Bacteria</taxon>
        <taxon>Bacillati</taxon>
        <taxon>Bacillota</taxon>
        <taxon>Clostridia</taxon>
        <taxon>Eubacteriales</taxon>
        <taxon>Clostridiaceae</taxon>
        <taxon>Lactonifactor</taxon>
    </lineage>
</organism>
<dbReference type="RefSeq" id="WP_278320886.1">
    <property type="nucleotide sequence ID" value="NZ_FQVI01000069.1"/>
</dbReference>
<proteinExistence type="predicted"/>
<accession>A0A1M5DCX9</accession>
<sequence>GLTGKIARVDLPVYQSPDDPKQPVPDASFDAASMLLTNVDAAMVYSVDGGKSWNAISGDTVDLSQDTVTAEYGIQVKKLKDEIKTEDSDPQIIRLTQAEKPSAPVVSEKTGKSITIHVVDGQEYAIKAKEDDAYGPWQSGKEFSGMFQGLTEGTEYQIITRVKGSGLMLSSEPSDPLSTPAENTFIEISTPQQLIDFGTQIGSGKTTLNARLMNDIDLTGITWQKIAPTSNTPFEGVFDGNNYEIKNVSMETTSGSAALFGTMENAIVKDLKLNITSVGKSYTAGLVSDTKNTLIENCHVSGSVLSKFSSAGALVGYARNTIIKNCSNSAEVQVTLGSSNGATAGLAAAAEDTVIENCYNEGVIHASIGPASGLVGKGNSAVKIVDSYNIGPVSASGKPAAGIICVAQANSEVINCYNTGEISGGNRQVAGIAAQVYNGTKITNCYNMGKVTGTMSVGGIVGLIYDNCQIEGCYNTGEVQGSSTYIGGIAAYKDTLYDNDAILSISDCYNEGGITGLTGSTYIGGLLGFASKVEISESYNKGDITGPSDGTGDMFVGGLAGQMAAGTIQNCYNSGGIICPGACGGGIAGFLYNGCTVTDCYNTGIVGGNTYTGGIAGYLKTNNTISRCYNLKKVSATGKYVGGIAGYLTADGSITDSYNAGDTFSLALSGNDYDAGILGYLTLGTLDNNYFLETEEVNQGIEAVGGSAGGVDTVTNTSSKTAEEF</sequence>